<accession>A0A174U1A6</accession>
<proteinExistence type="predicted"/>
<protein>
    <submittedName>
        <fullName evidence="1">Uncharacterized protein</fullName>
    </submittedName>
</protein>
<gene>
    <name evidence="1" type="ORF">ERS852568_02059</name>
</gene>
<name>A0A174U1A6_9CLOT</name>
<reference evidence="1 2" key="1">
    <citation type="submission" date="2015-09" db="EMBL/GenBank/DDBJ databases">
        <authorList>
            <consortium name="Pathogen Informatics"/>
        </authorList>
    </citation>
    <scope>NUCLEOTIDE SEQUENCE [LARGE SCALE GENOMIC DNA]</scope>
    <source>
        <strain evidence="1 2">2789STDY5834956</strain>
    </source>
</reference>
<dbReference type="RefSeq" id="WP_055207897.1">
    <property type="nucleotide sequence ID" value="NZ_CZBO01000003.1"/>
</dbReference>
<evidence type="ECO:0000313" key="1">
    <source>
        <dbReference type="EMBL" id="CUQ13545.1"/>
    </source>
</evidence>
<organism evidence="1 2">
    <name type="scientific">Clostridium baratii</name>
    <dbReference type="NCBI Taxonomy" id="1561"/>
    <lineage>
        <taxon>Bacteria</taxon>
        <taxon>Bacillati</taxon>
        <taxon>Bacillota</taxon>
        <taxon>Clostridia</taxon>
        <taxon>Eubacteriales</taxon>
        <taxon>Clostridiaceae</taxon>
        <taxon>Clostridium</taxon>
    </lineage>
</organism>
<dbReference type="AlphaFoldDB" id="A0A174U1A6"/>
<dbReference type="Proteomes" id="UP000095563">
    <property type="component" value="Unassembled WGS sequence"/>
</dbReference>
<sequence>MFKGKNIYLFNESDNIIWNFASREDSCILCRNFSEGSWSSYEVIAKNCSPKFYLTTPNNNTIYIFYKDFDGNLLFKVNHNFNWSEELLLQKSINDVYTIKFKVIPLDNEVNIIYVLFNKSTHKTIILHQKLYDIYNLSNIEIIDNIDGYHSSPIKIYITKNKELRIIYQKSNDYYELGYKSFNLTSNCWSKFNTIAKDITPFVDYQFLLTSDTSLTESSQQLASSPHEENYLSYKLKLEKIEKSLNIFNDNKELIQECINYLQENLSIKDKENLKLKEMNLQDNIKIVNLTKEVLYLKEKLNNEDSKLLRLLNNLLSKI</sequence>
<evidence type="ECO:0000313" key="2">
    <source>
        <dbReference type="Proteomes" id="UP000095563"/>
    </source>
</evidence>
<dbReference type="EMBL" id="CZBO01000003">
    <property type="protein sequence ID" value="CUQ13545.1"/>
    <property type="molecule type" value="Genomic_DNA"/>
</dbReference>